<protein>
    <submittedName>
        <fullName evidence="1">Uncharacterized protein</fullName>
    </submittedName>
</protein>
<proteinExistence type="predicted"/>
<evidence type="ECO:0000313" key="2">
    <source>
        <dbReference type="Proteomes" id="UP000008177"/>
    </source>
</evidence>
<dbReference type="HOGENOM" id="CLU_3224448_0_0_1"/>
<dbReference type="AlphaFoldDB" id="G2XR16"/>
<dbReference type="InParanoid" id="G2XR16"/>
<dbReference type="Proteomes" id="UP000008177">
    <property type="component" value="Unplaced contigs"/>
</dbReference>
<organism evidence="1 2">
    <name type="scientific">Botryotinia fuckeliana (strain T4)</name>
    <name type="common">Noble rot fungus</name>
    <name type="synonym">Botrytis cinerea</name>
    <dbReference type="NCBI Taxonomy" id="999810"/>
    <lineage>
        <taxon>Eukaryota</taxon>
        <taxon>Fungi</taxon>
        <taxon>Dikarya</taxon>
        <taxon>Ascomycota</taxon>
        <taxon>Pezizomycotina</taxon>
        <taxon>Leotiomycetes</taxon>
        <taxon>Helotiales</taxon>
        <taxon>Sclerotiniaceae</taxon>
        <taxon>Botrytis</taxon>
    </lineage>
</organism>
<evidence type="ECO:0000313" key="1">
    <source>
        <dbReference type="EMBL" id="CCD43184.1"/>
    </source>
</evidence>
<reference evidence="2" key="1">
    <citation type="journal article" date="2011" name="PLoS Genet.">
        <title>Genomic analysis of the necrotrophic fungal pathogens Sclerotinia sclerotiorum and Botrytis cinerea.</title>
        <authorList>
            <person name="Amselem J."/>
            <person name="Cuomo C.A."/>
            <person name="van Kan J.A."/>
            <person name="Viaud M."/>
            <person name="Benito E.P."/>
            <person name="Couloux A."/>
            <person name="Coutinho P.M."/>
            <person name="de Vries R.P."/>
            <person name="Dyer P.S."/>
            <person name="Fillinger S."/>
            <person name="Fournier E."/>
            <person name="Gout L."/>
            <person name="Hahn M."/>
            <person name="Kohn L."/>
            <person name="Lapalu N."/>
            <person name="Plummer K.M."/>
            <person name="Pradier J.M."/>
            <person name="Quevillon E."/>
            <person name="Sharon A."/>
            <person name="Simon A."/>
            <person name="ten Have A."/>
            <person name="Tudzynski B."/>
            <person name="Tudzynski P."/>
            <person name="Wincker P."/>
            <person name="Andrew M."/>
            <person name="Anthouard V."/>
            <person name="Beever R.E."/>
            <person name="Beffa R."/>
            <person name="Benoit I."/>
            <person name="Bouzid O."/>
            <person name="Brault B."/>
            <person name="Chen Z."/>
            <person name="Choquer M."/>
            <person name="Collemare J."/>
            <person name="Cotton P."/>
            <person name="Danchin E.G."/>
            <person name="Da Silva C."/>
            <person name="Gautier A."/>
            <person name="Giraud C."/>
            <person name="Giraud T."/>
            <person name="Gonzalez C."/>
            <person name="Grossetete S."/>
            <person name="Guldener U."/>
            <person name="Henrissat B."/>
            <person name="Howlett B.J."/>
            <person name="Kodira C."/>
            <person name="Kretschmer M."/>
            <person name="Lappartient A."/>
            <person name="Leroch M."/>
            <person name="Levis C."/>
            <person name="Mauceli E."/>
            <person name="Neuveglise C."/>
            <person name="Oeser B."/>
            <person name="Pearson M."/>
            <person name="Poulain J."/>
            <person name="Poussereau N."/>
            <person name="Quesneville H."/>
            <person name="Rascle C."/>
            <person name="Schumacher J."/>
            <person name="Segurens B."/>
            <person name="Sexton A."/>
            <person name="Silva E."/>
            <person name="Sirven C."/>
            <person name="Soanes D.M."/>
            <person name="Talbot N.J."/>
            <person name="Templeton M."/>
            <person name="Yandava C."/>
            <person name="Yarden O."/>
            <person name="Zeng Q."/>
            <person name="Rollins J.A."/>
            <person name="Lebrun M.H."/>
            <person name="Dickman M."/>
        </authorList>
    </citation>
    <scope>NUCLEOTIDE SEQUENCE [LARGE SCALE GENOMIC DNA]</scope>
    <source>
        <strain evidence="2">T4</strain>
    </source>
</reference>
<dbReference type="EMBL" id="FQ790255">
    <property type="protein sequence ID" value="CCD43184.1"/>
    <property type="molecule type" value="Genomic_DNA"/>
</dbReference>
<accession>G2XR16</accession>
<sequence length="44" mass="4903">MPKGVLNLEEVSSLEGGSLKLPNVENIYDPEICVEQHVQLVAYF</sequence>
<name>G2XR16_BOTF4</name>
<gene>
    <name evidence="1" type="ORF">BofuT4_uP012930.1</name>
</gene>